<proteinExistence type="predicted"/>
<sequence>MQVGGIFSFASPRQPGLICFVQHQQRPSGSMGSDIWTTCPIEPREAGWFVEGRTKLICFVGLDQDLLSWLQYEREKGDLRSGFGPFLGMKWACEGLSCYATGENGKEVVGFTTGLGSQSEVGMRMKGGMMVQLHQVGLEKHGERSIGWDGSKGAINLAAIIRTFKSGGAAWVGGVRMANRNWKRRKHKVRWRRQAAFTEKSVNSINLEGKVGLQGERMTETYGFYYYYYFY</sequence>
<dbReference type="EMBL" id="OZ034814">
    <property type="protein sequence ID" value="CAL1361167.1"/>
    <property type="molecule type" value="Genomic_DNA"/>
</dbReference>
<accession>A0AAV2CXA7</accession>
<organism evidence="1 2">
    <name type="scientific">Linum trigynum</name>
    <dbReference type="NCBI Taxonomy" id="586398"/>
    <lineage>
        <taxon>Eukaryota</taxon>
        <taxon>Viridiplantae</taxon>
        <taxon>Streptophyta</taxon>
        <taxon>Embryophyta</taxon>
        <taxon>Tracheophyta</taxon>
        <taxon>Spermatophyta</taxon>
        <taxon>Magnoliopsida</taxon>
        <taxon>eudicotyledons</taxon>
        <taxon>Gunneridae</taxon>
        <taxon>Pentapetalae</taxon>
        <taxon>rosids</taxon>
        <taxon>fabids</taxon>
        <taxon>Malpighiales</taxon>
        <taxon>Linaceae</taxon>
        <taxon>Linum</taxon>
    </lineage>
</organism>
<dbReference type="Proteomes" id="UP001497516">
    <property type="component" value="Chromosome 10"/>
</dbReference>
<protein>
    <submittedName>
        <fullName evidence="1">Uncharacterized protein</fullName>
    </submittedName>
</protein>
<evidence type="ECO:0000313" key="1">
    <source>
        <dbReference type="EMBL" id="CAL1361167.1"/>
    </source>
</evidence>
<keyword evidence="2" id="KW-1185">Reference proteome</keyword>
<name>A0AAV2CXA7_9ROSI</name>
<reference evidence="1 2" key="1">
    <citation type="submission" date="2024-04" db="EMBL/GenBank/DDBJ databases">
        <authorList>
            <person name="Fracassetti M."/>
        </authorList>
    </citation>
    <scope>NUCLEOTIDE SEQUENCE [LARGE SCALE GENOMIC DNA]</scope>
</reference>
<dbReference type="AlphaFoldDB" id="A0AAV2CXA7"/>
<gene>
    <name evidence="1" type="ORF">LTRI10_LOCUS8556</name>
</gene>
<evidence type="ECO:0000313" key="2">
    <source>
        <dbReference type="Proteomes" id="UP001497516"/>
    </source>
</evidence>